<gene>
    <name evidence="2" type="ORF">HPP92_013710</name>
</gene>
<reference evidence="2 3" key="1">
    <citation type="journal article" date="2020" name="Nat. Food">
        <title>A phased Vanilla planifolia genome enables genetic improvement of flavour and production.</title>
        <authorList>
            <person name="Hasing T."/>
            <person name="Tang H."/>
            <person name="Brym M."/>
            <person name="Khazi F."/>
            <person name="Huang T."/>
            <person name="Chambers A.H."/>
        </authorList>
    </citation>
    <scope>NUCLEOTIDE SEQUENCE [LARGE SCALE GENOMIC DNA]</scope>
    <source>
        <tissue evidence="2">Leaf</tissue>
    </source>
</reference>
<feature type="compositionally biased region" description="Low complexity" evidence="1">
    <location>
        <begin position="43"/>
        <end position="54"/>
    </location>
</feature>
<sequence>MLIGAAGVLPSARVVDVEQVWEEEEAPFGFRILGRASLLSLAEAHTSSSSNSSAMKTRMRESGGMGPAAPELPTANKPLSGKMGEEEGTGLGCRTGDLAAVSTKGKGFEQELQRTNS</sequence>
<dbReference type="AlphaFoldDB" id="A0A835V0V9"/>
<evidence type="ECO:0000256" key="1">
    <source>
        <dbReference type="SAM" id="MobiDB-lite"/>
    </source>
</evidence>
<comment type="caution">
    <text evidence="2">The sequence shown here is derived from an EMBL/GenBank/DDBJ whole genome shotgun (WGS) entry which is preliminary data.</text>
</comment>
<evidence type="ECO:0000313" key="2">
    <source>
        <dbReference type="EMBL" id="KAG0478991.1"/>
    </source>
</evidence>
<feature type="region of interest" description="Disordered" evidence="1">
    <location>
        <begin position="43"/>
        <end position="97"/>
    </location>
</feature>
<dbReference type="EMBL" id="JADCNM010000006">
    <property type="protein sequence ID" value="KAG0478991.1"/>
    <property type="molecule type" value="Genomic_DNA"/>
</dbReference>
<name>A0A835V0V9_VANPL</name>
<proteinExistence type="predicted"/>
<accession>A0A835V0V9</accession>
<evidence type="ECO:0000313" key="3">
    <source>
        <dbReference type="Proteomes" id="UP000639772"/>
    </source>
</evidence>
<dbReference type="Proteomes" id="UP000639772">
    <property type="component" value="Chromosome 6"/>
</dbReference>
<protein>
    <submittedName>
        <fullName evidence="2">Uncharacterized protein</fullName>
    </submittedName>
</protein>
<organism evidence="2 3">
    <name type="scientific">Vanilla planifolia</name>
    <name type="common">Vanilla</name>
    <dbReference type="NCBI Taxonomy" id="51239"/>
    <lineage>
        <taxon>Eukaryota</taxon>
        <taxon>Viridiplantae</taxon>
        <taxon>Streptophyta</taxon>
        <taxon>Embryophyta</taxon>
        <taxon>Tracheophyta</taxon>
        <taxon>Spermatophyta</taxon>
        <taxon>Magnoliopsida</taxon>
        <taxon>Liliopsida</taxon>
        <taxon>Asparagales</taxon>
        <taxon>Orchidaceae</taxon>
        <taxon>Vanilloideae</taxon>
        <taxon>Vanilleae</taxon>
        <taxon>Vanilla</taxon>
    </lineage>
</organism>